<reference evidence="4" key="1">
    <citation type="submission" date="2018-12" db="EMBL/GenBank/DDBJ databases">
        <title>Dusodibacter welbiota gen. nov., sp. nov., isolated from human faeces and emended description of the Oscillibacter genus.</title>
        <authorList>
            <person name="Le Roy T."/>
            <person name="Van der Smissen P."/>
            <person name="Delzenne N."/>
            <person name="Muccioli G."/>
            <person name="Collet J.F."/>
            <person name="Cani P.D."/>
        </authorList>
    </citation>
    <scope>NUCLEOTIDE SEQUENCE [LARGE SCALE GENOMIC DNA]</scope>
    <source>
        <strain evidence="4">J115</strain>
    </source>
</reference>
<sequence length="419" mass="45162">MKKLLTLVLALAMTLSLAACGGGGEDTADEGSEGSTSGEPTKMTLILRGGAYGESLEASLAPFEAEHNVDIEVMLMSFDDLHTGIALDAVNEVGTYDLCMVDGSWMAEFTENGVLANLSEMGYSFDDDIIPATTTICKVGEDIYLAPYYGNVTVMMYNKQLLADAGYAPEDIDSFADLMDIAQKTKAADSNKNGFLIRGGSADNILSDFLPHLVVHGGWVVDENNNPTVDTPEFKAAMQEYLDLYALGSTLDKDDIVASVTSGETALAQIWPGWYTPTADGPANYTTIPTKLTDDSAPVDAVALQGVWCIGIPDNAPHKDLALELLEYVMSPEVQLASIENNGVPCRYSCLTDSTVLETYPHLQTVCGALETGVYRPVIEEWTEFTNILGTEMDNIIQGTKTMDEALAYAQEQLEQLMA</sequence>
<dbReference type="InterPro" id="IPR050490">
    <property type="entry name" value="Bact_solute-bd_prot1"/>
</dbReference>
<dbReference type="Gene3D" id="3.40.190.10">
    <property type="entry name" value="Periplasmic binding protein-like II"/>
    <property type="match status" value="2"/>
</dbReference>
<evidence type="ECO:0000313" key="4">
    <source>
        <dbReference type="Proteomes" id="UP000298642"/>
    </source>
</evidence>
<feature type="chain" id="PRO_5038689035" evidence="2">
    <location>
        <begin position="19"/>
        <end position="419"/>
    </location>
</feature>
<dbReference type="GeneID" id="89520530"/>
<protein>
    <submittedName>
        <fullName evidence="3">Extracellular solute-binding protein</fullName>
    </submittedName>
</protein>
<dbReference type="Pfam" id="PF01547">
    <property type="entry name" value="SBP_bac_1"/>
    <property type="match status" value="1"/>
</dbReference>
<feature type="region of interest" description="Disordered" evidence="1">
    <location>
        <begin position="22"/>
        <end position="41"/>
    </location>
</feature>
<dbReference type="SUPFAM" id="SSF53850">
    <property type="entry name" value="Periplasmic binding protein-like II"/>
    <property type="match status" value="1"/>
</dbReference>
<dbReference type="EMBL" id="CP034413">
    <property type="protein sequence ID" value="QCI59632.1"/>
    <property type="molecule type" value="Genomic_DNA"/>
</dbReference>
<organism evidence="3 4">
    <name type="scientific">Dysosmobacter welbionis</name>
    <dbReference type="NCBI Taxonomy" id="2093857"/>
    <lineage>
        <taxon>Bacteria</taxon>
        <taxon>Bacillati</taxon>
        <taxon>Bacillota</taxon>
        <taxon>Clostridia</taxon>
        <taxon>Eubacteriales</taxon>
        <taxon>Oscillospiraceae</taxon>
        <taxon>Dysosmobacter</taxon>
    </lineage>
</organism>
<keyword evidence="4" id="KW-1185">Reference proteome</keyword>
<dbReference type="KEGG" id="obj:EIO64_10690"/>
<gene>
    <name evidence="3" type="ORF">EIO64_10690</name>
</gene>
<dbReference type="InterPro" id="IPR006059">
    <property type="entry name" value="SBP"/>
</dbReference>
<dbReference type="PROSITE" id="PS51257">
    <property type="entry name" value="PROKAR_LIPOPROTEIN"/>
    <property type="match status" value="1"/>
</dbReference>
<dbReference type="PANTHER" id="PTHR43649:SF12">
    <property type="entry name" value="DIACETYLCHITOBIOSE BINDING PROTEIN DASA"/>
    <property type="match status" value="1"/>
</dbReference>
<evidence type="ECO:0000313" key="3">
    <source>
        <dbReference type="EMBL" id="QCI59632.1"/>
    </source>
</evidence>
<name>A0A4D7B0A3_9FIRM</name>
<dbReference type="AlphaFoldDB" id="A0A4D7B0A3"/>
<proteinExistence type="predicted"/>
<keyword evidence="2" id="KW-0732">Signal</keyword>
<evidence type="ECO:0000256" key="1">
    <source>
        <dbReference type="SAM" id="MobiDB-lite"/>
    </source>
</evidence>
<dbReference type="PANTHER" id="PTHR43649">
    <property type="entry name" value="ARABINOSE-BINDING PROTEIN-RELATED"/>
    <property type="match status" value="1"/>
</dbReference>
<evidence type="ECO:0000256" key="2">
    <source>
        <dbReference type="SAM" id="SignalP"/>
    </source>
</evidence>
<feature type="signal peptide" evidence="2">
    <location>
        <begin position="1"/>
        <end position="18"/>
    </location>
</feature>
<dbReference type="RefSeq" id="WP_021750985.1">
    <property type="nucleotide sequence ID" value="NZ_CAUWCU010000007.1"/>
</dbReference>
<dbReference type="Proteomes" id="UP000298642">
    <property type="component" value="Chromosome"/>
</dbReference>
<accession>A0A4D7B0A3</accession>